<accession>A0A0R2RH87</accession>
<sequence length="84" mass="9348">MLAGGLYLRHHVLTVDEEGLVGRTAEGDMKDRAIFGTVDLIATKHSISEFLHFGFLEKLAEEFESFWGDAVLRVVEKEIVPAMG</sequence>
<protein>
    <submittedName>
        <fullName evidence="1">Uncharacterized protein</fullName>
    </submittedName>
</protein>
<organism evidence="1 2">
    <name type="scientific">Verrucomicrobia subdivision 6 bacterium BACL9 MAG-120507-bin52</name>
    <dbReference type="NCBI Taxonomy" id="1655590"/>
    <lineage>
        <taxon>Bacteria</taxon>
        <taxon>Pseudomonadati</taxon>
        <taxon>Verrucomicrobiota</taxon>
        <taxon>Verrucomicrobiia</taxon>
        <taxon>Verrucomicrobiales</taxon>
        <taxon>Verrucomicrobia subdivision 6</taxon>
    </lineage>
</organism>
<evidence type="ECO:0000313" key="2">
    <source>
        <dbReference type="Proteomes" id="UP000051269"/>
    </source>
</evidence>
<gene>
    <name evidence="1" type="ORF">ABR82_09050</name>
</gene>
<reference evidence="1 2" key="1">
    <citation type="submission" date="2015-10" db="EMBL/GenBank/DDBJ databases">
        <title>Metagenome-Assembled Genomes uncover a global brackish microbiome.</title>
        <authorList>
            <person name="Hugerth L.W."/>
            <person name="Larsson J."/>
            <person name="Alneberg J."/>
            <person name="Lindh M.V."/>
            <person name="Legrand C."/>
            <person name="Pinhassi J."/>
            <person name="Andersson A.F."/>
        </authorList>
    </citation>
    <scope>NUCLEOTIDE SEQUENCE [LARGE SCALE GENOMIC DNA]</scope>
    <source>
        <strain evidence="1">BACL18 MAG-120507-bin52</strain>
    </source>
</reference>
<dbReference type="AlphaFoldDB" id="A0A0R2RH87"/>
<proteinExistence type="predicted"/>
<evidence type="ECO:0000313" key="1">
    <source>
        <dbReference type="EMBL" id="KRO61960.1"/>
    </source>
</evidence>
<dbReference type="Proteomes" id="UP000051269">
    <property type="component" value="Unassembled WGS sequence"/>
</dbReference>
<name>A0A0R2RH87_9BACT</name>
<dbReference type="EMBL" id="LIBO01000165">
    <property type="protein sequence ID" value="KRO61960.1"/>
    <property type="molecule type" value="Genomic_DNA"/>
</dbReference>
<comment type="caution">
    <text evidence="1">The sequence shown here is derived from an EMBL/GenBank/DDBJ whole genome shotgun (WGS) entry which is preliminary data.</text>
</comment>